<protein>
    <submittedName>
        <fullName evidence="1">Uncharacterized protein</fullName>
    </submittedName>
</protein>
<evidence type="ECO:0000313" key="2">
    <source>
        <dbReference type="Proteomes" id="UP000322530"/>
    </source>
</evidence>
<dbReference type="OrthoDB" id="285056at2"/>
<accession>A0A5A5TJK4</accession>
<evidence type="ECO:0000313" key="1">
    <source>
        <dbReference type="EMBL" id="GCF11246.1"/>
    </source>
</evidence>
<keyword evidence="2" id="KW-1185">Reference proteome</keyword>
<dbReference type="AlphaFoldDB" id="A0A5A5TJK4"/>
<dbReference type="Proteomes" id="UP000322530">
    <property type="component" value="Unassembled WGS sequence"/>
</dbReference>
<proteinExistence type="predicted"/>
<sequence length="184" mass="20991">MHEFNVGTLYSKTRTSWPEIAEWNCTRSLNELRLFYYNPKPQEIQAISRGKCEFGLSVKGDIIFLSFRFYGNQPGQAGIPWSDAPYSYHMLPDDRKQMPDENLSSESRSLLQVVLVNANTGILLAIRNVTLSPEFTQALFQAIRDQAAKPFNQAAYDRQLKRIYDAYNSKQLFAAAHVKCEGGQ</sequence>
<reference evidence="1 2" key="1">
    <citation type="submission" date="2019-01" db="EMBL/GenBank/DDBJ databases">
        <title>Draft genome sequence of Dictyobacter sp. Uno17.</title>
        <authorList>
            <person name="Wang C.M."/>
            <person name="Zheng Y."/>
            <person name="Sakai Y."/>
            <person name="Abe K."/>
            <person name="Yokota A."/>
            <person name="Yabe S."/>
        </authorList>
    </citation>
    <scope>NUCLEOTIDE SEQUENCE [LARGE SCALE GENOMIC DNA]</scope>
    <source>
        <strain evidence="1 2">Uno17</strain>
    </source>
</reference>
<gene>
    <name evidence="1" type="ORF">KDI_48100</name>
</gene>
<name>A0A5A5TJK4_9CHLR</name>
<comment type="caution">
    <text evidence="1">The sequence shown here is derived from an EMBL/GenBank/DDBJ whole genome shotgun (WGS) entry which is preliminary data.</text>
</comment>
<dbReference type="EMBL" id="BIXY01000100">
    <property type="protein sequence ID" value="GCF11246.1"/>
    <property type="molecule type" value="Genomic_DNA"/>
</dbReference>
<organism evidence="1 2">
    <name type="scientific">Dictyobacter arantiisoli</name>
    <dbReference type="NCBI Taxonomy" id="2014874"/>
    <lineage>
        <taxon>Bacteria</taxon>
        <taxon>Bacillati</taxon>
        <taxon>Chloroflexota</taxon>
        <taxon>Ktedonobacteria</taxon>
        <taxon>Ktedonobacterales</taxon>
        <taxon>Dictyobacteraceae</taxon>
        <taxon>Dictyobacter</taxon>
    </lineage>
</organism>
<dbReference type="RefSeq" id="WP_149404084.1">
    <property type="nucleotide sequence ID" value="NZ_BIXY01000100.1"/>
</dbReference>